<dbReference type="Proteomes" id="UP000035268">
    <property type="component" value="Chromosome"/>
</dbReference>
<feature type="domain" description="Uncharacterized protein TP-0789" evidence="2">
    <location>
        <begin position="79"/>
        <end position="252"/>
    </location>
</feature>
<dbReference type="Gene3D" id="2.50.20.10">
    <property type="entry name" value="Lipoprotein localisation LolA/LolB/LppX"/>
    <property type="match status" value="1"/>
</dbReference>
<dbReference type="InterPro" id="IPR033399">
    <property type="entry name" value="TP_0789-like"/>
</dbReference>
<evidence type="ECO:0000256" key="1">
    <source>
        <dbReference type="SAM" id="SignalP"/>
    </source>
</evidence>
<keyword evidence="4" id="KW-1185">Reference proteome</keyword>
<gene>
    <name evidence="3" type="ORF">L21SP4_01880</name>
</gene>
<reference evidence="3 4" key="2">
    <citation type="journal article" date="2016" name="ISME J.">
        <title>Characterization of the first cultured representative of Verrucomicrobia subdivision 5 indicates the proposal of a novel phylum.</title>
        <authorList>
            <person name="Spring S."/>
            <person name="Bunk B."/>
            <person name="Sproer C."/>
            <person name="Schumann P."/>
            <person name="Rohde M."/>
            <person name="Tindall B.J."/>
            <person name="Klenk H.P."/>
        </authorList>
    </citation>
    <scope>NUCLEOTIDE SEQUENCE [LARGE SCALE GENOMIC DNA]</scope>
    <source>
        <strain evidence="3 4">L21-Fru-AB</strain>
    </source>
</reference>
<keyword evidence="1" id="KW-0732">Signal</keyword>
<dbReference type="KEGG" id="vbl:L21SP4_01880"/>
<evidence type="ECO:0000313" key="4">
    <source>
        <dbReference type="Proteomes" id="UP000035268"/>
    </source>
</evidence>
<accession>A0A0G3EF83</accession>
<name>A0A0G3EF83_9BACT</name>
<proteinExistence type="predicted"/>
<organism evidence="3 4">
    <name type="scientific">Kiritimatiella glycovorans</name>
    <dbReference type="NCBI Taxonomy" id="1307763"/>
    <lineage>
        <taxon>Bacteria</taxon>
        <taxon>Pseudomonadati</taxon>
        <taxon>Kiritimatiellota</taxon>
        <taxon>Kiritimatiellia</taxon>
        <taxon>Kiritimatiellales</taxon>
        <taxon>Kiritimatiellaceae</taxon>
        <taxon>Kiritimatiella</taxon>
    </lineage>
</organism>
<dbReference type="Pfam" id="PF17131">
    <property type="entry name" value="LolA_like"/>
    <property type="match status" value="1"/>
</dbReference>
<dbReference type="EMBL" id="CP010904">
    <property type="protein sequence ID" value="AKJ65116.1"/>
    <property type="molecule type" value="Genomic_DNA"/>
</dbReference>
<protein>
    <recommendedName>
        <fullName evidence="2">Uncharacterized protein TP-0789 domain-containing protein</fullName>
    </recommendedName>
</protein>
<dbReference type="AlphaFoldDB" id="A0A0G3EF83"/>
<sequence precursor="true">MSAMKCAPPIWLALASIALPLIAAGATPDAEPDSAHLLEQADRSRGNLEGVRWTVTLITGGEDAPRGRTYRVAARDFDFLAECVAPPRRRGYRLLQTRGNMWFYKPDLSKPVPISRRQKLMGNAAYGDIAATNYSEDYETVSREPARLDGIPCWVLDLEARGSHVTYDRIRYWIERDRRVGLKAEYYTVSGKLFKSADIEYGHRVEDGPTGSRPFISKMTIHDELTGGEDTILEFADPRLEEIDAATLSVNRLGE</sequence>
<dbReference type="CDD" id="cd16329">
    <property type="entry name" value="LolA_like"/>
    <property type="match status" value="1"/>
</dbReference>
<evidence type="ECO:0000259" key="2">
    <source>
        <dbReference type="Pfam" id="PF17131"/>
    </source>
</evidence>
<reference evidence="4" key="1">
    <citation type="submission" date="2015-02" db="EMBL/GenBank/DDBJ databases">
        <title>Description and complete genome sequence of the first cultured representative of the subdivision 5 of the Verrucomicrobia phylum.</title>
        <authorList>
            <person name="Spring S."/>
            <person name="Bunk B."/>
            <person name="Sproer C."/>
            <person name="Klenk H.-P."/>
        </authorList>
    </citation>
    <scope>NUCLEOTIDE SEQUENCE [LARGE SCALE GENOMIC DNA]</scope>
    <source>
        <strain evidence="4">L21-Fru-AB</strain>
    </source>
</reference>
<feature type="chain" id="PRO_5005184092" description="Uncharacterized protein TP-0789 domain-containing protein" evidence="1">
    <location>
        <begin position="24"/>
        <end position="255"/>
    </location>
</feature>
<dbReference type="STRING" id="1307763.L21SP4_01880"/>
<evidence type="ECO:0000313" key="3">
    <source>
        <dbReference type="EMBL" id="AKJ65116.1"/>
    </source>
</evidence>
<feature type="signal peptide" evidence="1">
    <location>
        <begin position="1"/>
        <end position="23"/>
    </location>
</feature>